<keyword evidence="1" id="KW-0472">Membrane</keyword>
<reference evidence="2 3" key="1">
    <citation type="submission" date="2020-08" db="EMBL/GenBank/DDBJ databases">
        <title>Genomic Encyclopedia of Type Strains, Phase III (KMG-III): the genomes of soil and plant-associated and newly described type strains.</title>
        <authorList>
            <person name="Whitman W."/>
        </authorList>
    </citation>
    <scope>NUCLEOTIDE SEQUENCE [LARGE SCALE GENOMIC DNA]</scope>
    <source>
        <strain evidence="2 3">CECT 3273</strain>
    </source>
</reference>
<dbReference type="PANTHER" id="PTHR36844:SF1">
    <property type="entry name" value="PROTEASE PRSW"/>
    <property type="match status" value="1"/>
</dbReference>
<feature type="transmembrane region" description="Helical" evidence="1">
    <location>
        <begin position="63"/>
        <end position="82"/>
    </location>
</feature>
<dbReference type="RefSeq" id="WP_184818886.1">
    <property type="nucleotide sequence ID" value="NZ_BMTI01000024.1"/>
</dbReference>
<feature type="transmembrane region" description="Helical" evidence="1">
    <location>
        <begin position="94"/>
        <end position="120"/>
    </location>
</feature>
<feature type="transmembrane region" description="Helical" evidence="1">
    <location>
        <begin position="132"/>
        <end position="156"/>
    </location>
</feature>
<dbReference type="AlphaFoldDB" id="A0A7W7LXX8"/>
<feature type="transmembrane region" description="Helical" evidence="1">
    <location>
        <begin position="210"/>
        <end position="235"/>
    </location>
</feature>
<organism evidence="2 3">
    <name type="scientific">Streptomyces griseomycini</name>
    <dbReference type="NCBI Taxonomy" id="66895"/>
    <lineage>
        <taxon>Bacteria</taxon>
        <taxon>Bacillati</taxon>
        <taxon>Actinomycetota</taxon>
        <taxon>Actinomycetes</taxon>
        <taxon>Kitasatosporales</taxon>
        <taxon>Streptomycetaceae</taxon>
        <taxon>Streptomyces</taxon>
    </lineage>
</organism>
<feature type="transmembrane region" description="Helical" evidence="1">
    <location>
        <begin position="168"/>
        <end position="190"/>
    </location>
</feature>
<comment type="caution">
    <text evidence="2">The sequence shown here is derived from an EMBL/GenBank/DDBJ whole genome shotgun (WGS) entry which is preliminary data.</text>
</comment>
<keyword evidence="1" id="KW-1133">Transmembrane helix</keyword>
<keyword evidence="3" id="KW-1185">Reference proteome</keyword>
<gene>
    <name evidence="2" type="ORF">FHS37_001798</name>
</gene>
<feature type="transmembrane region" description="Helical" evidence="1">
    <location>
        <begin position="276"/>
        <end position="296"/>
    </location>
</feature>
<name>A0A7W7LXX8_9ACTN</name>
<evidence type="ECO:0000256" key="1">
    <source>
        <dbReference type="SAM" id="Phobius"/>
    </source>
</evidence>
<feature type="transmembrane region" description="Helical" evidence="1">
    <location>
        <begin position="247"/>
        <end position="264"/>
    </location>
</feature>
<feature type="transmembrane region" description="Helical" evidence="1">
    <location>
        <begin position="31"/>
        <end position="51"/>
    </location>
</feature>
<keyword evidence="1" id="KW-0812">Transmembrane</keyword>
<dbReference type="GO" id="GO:0008233">
    <property type="term" value="F:peptidase activity"/>
    <property type="evidence" value="ECO:0007669"/>
    <property type="project" value="InterPro"/>
</dbReference>
<dbReference type="EMBL" id="JACHJI010000003">
    <property type="protein sequence ID" value="MBB4897763.1"/>
    <property type="molecule type" value="Genomic_DNA"/>
</dbReference>
<dbReference type="InterPro" id="IPR026898">
    <property type="entry name" value="PrsW"/>
</dbReference>
<proteinExistence type="predicted"/>
<sequence>MASSPPCPTCPGGPPEPGAALRHAHWWRRPWVRYGAPASLLALSGLVILALVREETGTEGFLVGLGLAVLPVPLLVAAFRWLDRVEPGPWRNLLFSFAWGACAAALMAIVANSFATQWIATATADPSSADTLGATVIAPVVEETAKAVAVLLVFLFRRRDFTGILDGVVIAGVTATGFAFTENILYLGTAFGTDQLTGDSGVASVTAATFFVRIVMSPFAHPLFTVLTGIGFGISALSAQRQRVRRVLLPLAGLLLAMGMHALWNGSTALGDYGFLVVYLAFMVPAFGVLTWLVVWTRQRELRTVRAELPAYAVAGWLTPVEPFALGSMRARRVARRYARRHGGKEVARAVAQYEAYATSLAFLRHRGRAGRAGADFVVRERELLEELWCRRAAARPALEHAARATAPPLPVAAAPWPVHGYGQGHGYGYGQGHGYGYGQGHGYGQGYGGPYPAYGPQPYPSSPYPYPGGGAR</sequence>
<evidence type="ECO:0000313" key="2">
    <source>
        <dbReference type="EMBL" id="MBB4897763.1"/>
    </source>
</evidence>
<dbReference type="Pfam" id="PF13367">
    <property type="entry name" value="PrsW-protease"/>
    <property type="match status" value="1"/>
</dbReference>
<evidence type="ECO:0000313" key="3">
    <source>
        <dbReference type="Proteomes" id="UP000579523"/>
    </source>
</evidence>
<accession>A0A7W7LXX8</accession>
<protein>
    <submittedName>
        <fullName evidence="2">RsiW-degrading membrane proteinase PrsW (M82 family)</fullName>
    </submittedName>
</protein>
<dbReference type="PANTHER" id="PTHR36844">
    <property type="entry name" value="PROTEASE PRSW"/>
    <property type="match status" value="1"/>
</dbReference>
<dbReference type="Proteomes" id="UP000579523">
    <property type="component" value="Unassembled WGS sequence"/>
</dbReference>